<keyword evidence="1" id="KW-0238">DNA-binding</keyword>
<evidence type="ECO:0000259" key="2">
    <source>
        <dbReference type="PROSITE" id="PS51253"/>
    </source>
</evidence>
<proteinExistence type="predicted"/>
<evidence type="ECO:0000313" key="3">
    <source>
        <dbReference type="EMBL" id="CAF1112460.1"/>
    </source>
</evidence>
<keyword evidence="4" id="KW-1185">Reference proteome</keyword>
<accession>A0A814PZB5</accession>
<feature type="domain" description="HTH CENPB-type" evidence="2">
    <location>
        <begin position="1"/>
        <end position="40"/>
    </location>
</feature>
<organism evidence="3 4">
    <name type="scientific">Brachionus calyciflorus</name>
    <dbReference type="NCBI Taxonomy" id="104777"/>
    <lineage>
        <taxon>Eukaryota</taxon>
        <taxon>Metazoa</taxon>
        <taxon>Spiralia</taxon>
        <taxon>Gnathifera</taxon>
        <taxon>Rotifera</taxon>
        <taxon>Eurotatoria</taxon>
        <taxon>Monogononta</taxon>
        <taxon>Pseudotrocha</taxon>
        <taxon>Ploima</taxon>
        <taxon>Brachionidae</taxon>
        <taxon>Brachionus</taxon>
    </lineage>
</organism>
<comment type="caution">
    <text evidence="3">The sequence shown here is derived from an EMBL/GenBank/DDBJ whole genome shotgun (WGS) entry which is preliminary data.</text>
</comment>
<dbReference type="InterPro" id="IPR006600">
    <property type="entry name" value="HTH_CenpB_DNA-bd_dom"/>
</dbReference>
<gene>
    <name evidence="3" type="ORF">OXX778_LOCUS21682</name>
</gene>
<dbReference type="Proteomes" id="UP000663879">
    <property type="component" value="Unassembled WGS sequence"/>
</dbReference>
<feature type="non-terminal residue" evidence="3">
    <location>
        <position position="1"/>
    </location>
</feature>
<dbReference type="EMBL" id="CAJNOC010008241">
    <property type="protein sequence ID" value="CAF1112460.1"/>
    <property type="molecule type" value="Genomic_DNA"/>
</dbReference>
<protein>
    <recommendedName>
        <fullName evidence="2">HTH CENPB-type domain-containing protein</fullName>
    </recommendedName>
</protein>
<evidence type="ECO:0000313" key="4">
    <source>
        <dbReference type="Proteomes" id="UP000663879"/>
    </source>
</evidence>
<dbReference type="OrthoDB" id="10621337at2759"/>
<dbReference type="GO" id="GO:0003677">
    <property type="term" value="F:DNA binding"/>
    <property type="evidence" value="ECO:0007669"/>
    <property type="project" value="UniProtKB-KW"/>
</dbReference>
<dbReference type="PROSITE" id="PS51253">
    <property type="entry name" value="HTH_CENPB"/>
    <property type="match status" value="1"/>
</dbReference>
<evidence type="ECO:0000256" key="1">
    <source>
        <dbReference type="ARBA" id="ARBA00023125"/>
    </source>
</evidence>
<dbReference type="AlphaFoldDB" id="A0A814PZB5"/>
<reference evidence="3" key="1">
    <citation type="submission" date="2021-02" db="EMBL/GenBank/DDBJ databases">
        <authorList>
            <person name="Nowell W R."/>
        </authorList>
    </citation>
    <scope>NUCLEOTIDE SEQUENCE</scope>
    <source>
        <strain evidence="3">Ploen Becks lab</strain>
    </source>
</reference>
<sequence>MLMKKTQEFGKMLGINEQVFKYSIGWGTNFKRRNAIVLKTLVGEAGSVDLTLVERERVRLKALLEIDSQEPINNLTDREIFEMVTSIENLEDVDDSEKETEVTVRAVSDKEAIGCYEKLFSYFETYSTDSEKYETCNDMPMDFDNYYSSYSSNPMPDFLWMRKKSNVSYSFSDRECVLHDSIIIWDSTIYQECPLYNMGLEVFTIQQNSDVLISNGKLAVMACEPTSLCGLSLFLKPLDGRYLTYFLGDGSKITLYTTMGTIYK</sequence>
<name>A0A814PZB5_9BILA</name>